<evidence type="ECO:0000313" key="15">
    <source>
        <dbReference type="Proteomes" id="UP000242949"/>
    </source>
</evidence>
<dbReference type="PROSITE" id="PS51257">
    <property type="entry name" value="PROKAR_LIPOPROTEIN"/>
    <property type="match status" value="1"/>
</dbReference>
<keyword evidence="4 11" id="KW-1003">Cell membrane</keyword>
<evidence type="ECO:0000256" key="7">
    <source>
        <dbReference type="ARBA" id="ARBA00023136"/>
    </source>
</evidence>
<keyword evidence="12" id="KW-0175">Coiled coil</keyword>
<evidence type="ECO:0000256" key="11">
    <source>
        <dbReference type="HAMAP-Rule" id="MF_01145"/>
    </source>
</evidence>
<evidence type="ECO:0000256" key="6">
    <source>
        <dbReference type="ARBA" id="ARBA00023110"/>
    </source>
</evidence>
<feature type="domain" description="PpiC" evidence="13">
    <location>
        <begin position="137"/>
        <end position="227"/>
    </location>
</feature>
<evidence type="ECO:0000259" key="13">
    <source>
        <dbReference type="PROSITE" id="PS50198"/>
    </source>
</evidence>
<dbReference type="HAMAP" id="MF_01145">
    <property type="entry name" value="Foldase_PrsA"/>
    <property type="match status" value="1"/>
</dbReference>
<evidence type="ECO:0000256" key="10">
    <source>
        <dbReference type="ARBA" id="ARBA00023288"/>
    </source>
</evidence>
<dbReference type="InterPro" id="IPR000297">
    <property type="entry name" value="PPIase_PpiC"/>
</dbReference>
<evidence type="ECO:0000256" key="5">
    <source>
        <dbReference type="ARBA" id="ARBA00022729"/>
    </source>
</evidence>
<name>A0A1G6NDV1_9BACI</name>
<dbReference type="GO" id="GO:0003755">
    <property type="term" value="F:peptidyl-prolyl cis-trans isomerase activity"/>
    <property type="evidence" value="ECO:0007669"/>
    <property type="project" value="UniProtKB-UniRule"/>
</dbReference>
<dbReference type="PANTHER" id="PTHR47245">
    <property type="entry name" value="PEPTIDYLPROLYL ISOMERASE"/>
    <property type="match status" value="1"/>
</dbReference>
<dbReference type="Pfam" id="PF13616">
    <property type="entry name" value="Rotamase_3"/>
    <property type="match status" value="1"/>
</dbReference>
<dbReference type="InterPro" id="IPR023059">
    <property type="entry name" value="Foldase_PrsA"/>
</dbReference>
<comment type="similarity">
    <text evidence="3 11">Belongs to the PrsA family.</text>
</comment>
<gene>
    <name evidence="11" type="primary">prsA</name>
    <name evidence="14" type="ORF">SAMN05421734_1168</name>
</gene>
<evidence type="ECO:0000256" key="9">
    <source>
        <dbReference type="ARBA" id="ARBA00023235"/>
    </source>
</evidence>
<comment type="subcellular location">
    <subcellularLocation>
        <location evidence="2 11">Cell membrane</location>
        <topology evidence="2 11">Lipid-anchor</topology>
    </subcellularLocation>
</comment>
<keyword evidence="7 11" id="KW-0472">Membrane</keyword>
<dbReference type="EMBL" id="FMYI01000016">
    <property type="protein sequence ID" value="SDC65487.1"/>
    <property type="molecule type" value="Genomic_DNA"/>
</dbReference>
<dbReference type="PROSITE" id="PS01096">
    <property type="entry name" value="PPIC_PPIASE_1"/>
    <property type="match status" value="1"/>
</dbReference>
<evidence type="ECO:0000256" key="3">
    <source>
        <dbReference type="ARBA" id="ARBA00006071"/>
    </source>
</evidence>
<keyword evidence="10 11" id="KW-0449">Lipoprotein</keyword>
<reference evidence="15" key="1">
    <citation type="submission" date="2016-09" db="EMBL/GenBank/DDBJ databases">
        <authorList>
            <person name="Varghese N."/>
            <person name="Submissions S."/>
        </authorList>
    </citation>
    <scope>NUCLEOTIDE SEQUENCE [LARGE SCALE GENOMIC DNA]</scope>
    <source>
        <strain evidence="15">S5</strain>
    </source>
</reference>
<feature type="coiled-coil region" evidence="12">
    <location>
        <begin position="64"/>
        <end position="125"/>
    </location>
</feature>
<evidence type="ECO:0000256" key="2">
    <source>
        <dbReference type="ARBA" id="ARBA00004193"/>
    </source>
</evidence>
<proteinExistence type="inferred from homology"/>
<dbReference type="InterPro" id="IPR027304">
    <property type="entry name" value="Trigger_fact/SurA_dom_sf"/>
</dbReference>
<dbReference type="Gene3D" id="3.10.50.40">
    <property type="match status" value="1"/>
</dbReference>
<dbReference type="GO" id="GO:0006457">
    <property type="term" value="P:protein folding"/>
    <property type="evidence" value="ECO:0007669"/>
    <property type="project" value="UniProtKB-UniRule"/>
</dbReference>
<protein>
    <recommendedName>
        <fullName evidence="11">Foldase protein PrsA</fullName>
        <ecNumber evidence="11">5.2.1.8</ecNumber>
    </recommendedName>
</protein>
<evidence type="ECO:0000313" key="14">
    <source>
        <dbReference type="EMBL" id="SDC65487.1"/>
    </source>
</evidence>
<dbReference type="RefSeq" id="WP_090797365.1">
    <property type="nucleotide sequence ID" value="NZ_FMYI01000016.1"/>
</dbReference>
<evidence type="ECO:0000256" key="12">
    <source>
        <dbReference type="SAM" id="Coils"/>
    </source>
</evidence>
<dbReference type="Proteomes" id="UP000242949">
    <property type="component" value="Unassembled WGS sequence"/>
</dbReference>
<comment type="function">
    <text evidence="11">Plays a major role in protein secretion by helping the post-translocational extracellular folding of several secreted proteins.</text>
</comment>
<dbReference type="SUPFAM" id="SSF109998">
    <property type="entry name" value="Triger factor/SurA peptide-binding domain-like"/>
    <property type="match status" value="1"/>
</dbReference>
<organism evidence="14 15">
    <name type="scientific">Pelagirhabdus alkalitolerans</name>
    <dbReference type="NCBI Taxonomy" id="1612202"/>
    <lineage>
        <taxon>Bacteria</taxon>
        <taxon>Bacillati</taxon>
        <taxon>Bacillota</taxon>
        <taxon>Bacilli</taxon>
        <taxon>Bacillales</taxon>
        <taxon>Bacillaceae</taxon>
        <taxon>Pelagirhabdus</taxon>
    </lineage>
</organism>
<dbReference type="InterPro" id="IPR050245">
    <property type="entry name" value="PrsA_foldase"/>
</dbReference>
<dbReference type="OrthoDB" id="14196at2"/>
<dbReference type="EC" id="5.2.1.8" evidence="11"/>
<evidence type="ECO:0000256" key="1">
    <source>
        <dbReference type="ARBA" id="ARBA00000971"/>
    </source>
</evidence>
<dbReference type="GO" id="GO:0005886">
    <property type="term" value="C:plasma membrane"/>
    <property type="evidence" value="ECO:0007669"/>
    <property type="project" value="UniProtKB-SubCell"/>
</dbReference>
<dbReference type="InterPro" id="IPR046357">
    <property type="entry name" value="PPIase_dom_sf"/>
</dbReference>
<keyword evidence="9 11" id="KW-0413">Isomerase</keyword>
<comment type="catalytic activity">
    <reaction evidence="1 11">
        <text>[protein]-peptidylproline (omega=180) = [protein]-peptidylproline (omega=0)</text>
        <dbReference type="Rhea" id="RHEA:16237"/>
        <dbReference type="Rhea" id="RHEA-COMP:10747"/>
        <dbReference type="Rhea" id="RHEA-COMP:10748"/>
        <dbReference type="ChEBI" id="CHEBI:83833"/>
        <dbReference type="ChEBI" id="CHEBI:83834"/>
        <dbReference type="EC" id="5.2.1.8"/>
    </reaction>
</comment>
<evidence type="ECO:0000256" key="8">
    <source>
        <dbReference type="ARBA" id="ARBA00023139"/>
    </source>
</evidence>
<keyword evidence="6 11" id="KW-0697">Rotamase</keyword>
<dbReference type="STRING" id="1612202.SAMN05421734_1168"/>
<keyword evidence="15" id="KW-1185">Reference proteome</keyword>
<keyword evidence="5 11" id="KW-0732">Signal</keyword>
<dbReference type="AlphaFoldDB" id="A0A1G6NDV1"/>
<dbReference type="InterPro" id="IPR023058">
    <property type="entry name" value="PPIase_PpiC_CS"/>
</dbReference>
<sequence length="294" mass="33642">MKKLATFATIAVGLVGLTACSNGDPEVVVETEQGDITQEEFYEELKSTSGSDVLYTMVYSKVLEDRYEIEESEVDHQIDELKAQFGEQFDMFLQQYGYQDEDDYRDDLRLNLLEVEAMIEEIEITDEEIEAYYESVSRELEARHILVEDEELADDLHEQLMNDADFATLAEEHSTDPGSAAEGGSLGYFTEGDMVEPFEEAAFNLEIDEISAPVQSEFGWHIIQVTDSREADMEPLDEVRPRIRRELALDQIDEQTTIEKRQQLLDEANVDVKIEEFESIFEAAPMPDEMDMLP</sequence>
<dbReference type="PANTHER" id="PTHR47245:SF1">
    <property type="entry name" value="FOLDASE PROTEIN PRSA"/>
    <property type="match status" value="1"/>
</dbReference>
<keyword evidence="8 11" id="KW-0564">Palmitate</keyword>
<accession>A0A1G6NDV1</accession>
<dbReference type="SUPFAM" id="SSF54534">
    <property type="entry name" value="FKBP-like"/>
    <property type="match status" value="1"/>
</dbReference>
<evidence type="ECO:0000256" key="4">
    <source>
        <dbReference type="ARBA" id="ARBA00022475"/>
    </source>
</evidence>
<dbReference type="PROSITE" id="PS50198">
    <property type="entry name" value="PPIC_PPIASE_2"/>
    <property type="match status" value="1"/>
</dbReference>